<protein>
    <recommendedName>
        <fullName evidence="11">Sulfate transport system permease protein CysW</fullName>
    </recommendedName>
</protein>
<feature type="transmembrane region" description="Helical" evidence="12">
    <location>
        <begin position="264"/>
        <end position="286"/>
    </location>
</feature>
<dbReference type="AlphaFoldDB" id="A0A2U8Q0M6"/>
<evidence type="ECO:0000256" key="3">
    <source>
        <dbReference type="ARBA" id="ARBA00022448"/>
    </source>
</evidence>
<dbReference type="KEGG" id="brq:CIT40_27675"/>
<evidence type="ECO:0000256" key="4">
    <source>
        <dbReference type="ARBA" id="ARBA00022475"/>
    </source>
</evidence>
<evidence type="ECO:0000256" key="2">
    <source>
        <dbReference type="ARBA" id="ARBA00011779"/>
    </source>
</evidence>
<dbReference type="GO" id="GO:0015419">
    <property type="term" value="F:ABC-type sulfate transporter activity"/>
    <property type="evidence" value="ECO:0007669"/>
    <property type="project" value="InterPro"/>
</dbReference>
<keyword evidence="8" id="KW-0764">Sulfate transport</keyword>
<dbReference type="NCBIfam" id="TIGR00969">
    <property type="entry name" value="3a0106s02"/>
    <property type="match status" value="1"/>
</dbReference>
<keyword evidence="15" id="KW-1185">Reference proteome</keyword>
<dbReference type="FunFam" id="1.10.3720.10:FF:000015">
    <property type="entry name" value="Sulfate ABC transporter, permease CysW"/>
    <property type="match status" value="1"/>
</dbReference>
<evidence type="ECO:0000256" key="8">
    <source>
        <dbReference type="ARBA" id="ARBA00023032"/>
    </source>
</evidence>
<dbReference type="NCBIfam" id="TIGR02140">
    <property type="entry name" value="permease_CysW"/>
    <property type="match status" value="1"/>
</dbReference>
<evidence type="ECO:0000256" key="1">
    <source>
        <dbReference type="ARBA" id="ARBA00004429"/>
    </source>
</evidence>
<dbReference type="InterPro" id="IPR011866">
    <property type="entry name" value="CysW_permease"/>
</dbReference>
<dbReference type="RefSeq" id="WP_094893286.1">
    <property type="nucleotide sequence ID" value="NZ_CP029426.2"/>
</dbReference>
<organism evidence="14 15">
    <name type="scientific">Bradyrhizobium amphicarpaeae</name>
    <dbReference type="NCBI Taxonomy" id="1404768"/>
    <lineage>
        <taxon>Bacteria</taxon>
        <taxon>Pseudomonadati</taxon>
        <taxon>Pseudomonadota</taxon>
        <taxon>Alphaproteobacteria</taxon>
        <taxon>Hyphomicrobiales</taxon>
        <taxon>Nitrobacteraceae</taxon>
        <taxon>Bradyrhizobium</taxon>
    </lineage>
</organism>
<keyword evidence="6 12" id="KW-0812">Transmembrane</keyword>
<keyword evidence="5" id="KW-0997">Cell inner membrane</keyword>
<dbReference type="InterPro" id="IPR000515">
    <property type="entry name" value="MetI-like"/>
</dbReference>
<feature type="transmembrane region" description="Helical" evidence="12">
    <location>
        <begin position="38"/>
        <end position="65"/>
    </location>
</feature>
<name>A0A2U8Q0M6_9BRAD</name>
<evidence type="ECO:0000313" key="15">
    <source>
        <dbReference type="Proteomes" id="UP000215884"/>
    </source>
</evidence>
<sequence length="303" mass="32524">MTMQIAHSGPLTSSDEKARAREALARDNLRTEPRAVRIAIITIAIAFLTVFVVLPLVVVFAHAFSKGIAAYLAALAEPEALAAIKLTLLVAAISVGLNLVFGLVAAWAIAKFEFPGKTFLITLIDLPFSVSPVISGLVFVLLFGAQGYFGSWLRDHDIQILFAVPGIALATTFVTFPFVARALIPLMQEQGTQEEEAAISLGASGLQTFFRVTLPNIKWGVLYGVLLCNARAMGEFGAVSVVSGHIRGETNTMPLLVEILYNEYQFVAAFAVASLLAMLALITLIAKAVLERHLDEGQDASDH</sequence>
<reference evidence="14 15" key="1">
    <citation type="journal article" date="2017" name="Syst. Appl. Microbiol.">
        <title>Soybeans inoculated with root zone soils of Canadian native legumes harbour diverse and novel Bradyrhizobium spp. that possess agricultural potential.</title>
        <authorList>
            <person name="Bromfield E.S.P."/>
            <person name="Cloutier S."/>
            <person name="Tambong J.T."/>
            <person name="Tran Thi T.V."/>
        </authorList>
    </citation>
    <scope>NUCLEOTIDE SEQUENCE [LARGE SCALE GENOMIC DNA]</scope>
    <source>
        <strain evidence="14 15">39S1MB</strain>
    </source>
</reference>
<evidence type="ECO:0000313" key="14">
    <source>
        <dbReference type="EMBL" id="AWM03441.1"/>
    </source>
</evidence>
<reference evidence="14 15" key="2">
    <citation type="journal article" date="2019" name="Int. J. Syst. Evol. Microbiol.">
        <title>Description and complete genome sequence of Bradyrhizobium amphicarpaeae sp. nov., harbouring photosystem and nitrogen-fixation genes.</title>
        <authorList>
            <person name="Bromfield E.S.P."/>
            <person name="Cloutier S."/>
            <person name="Nguyen H.D.T."/>
        </authorList>
    </citation>
    <scope>NUCLEOTIDE SEQUENCE [LARGE SCALE GENOMIC DNA]</scope>
    <source>
        <strain evidence="14 15">39S1MB</strain>
    </source>
</reference>
<evidence type="ECO:0000256" key="10">
    <source>
        <dbReference type="ARBA" id="ARBA00025323"/>
    </source>
</evidence>
<dbReference type="Proteomes" id="UP000215884">
    <property type="component" value="Chromosome"/>
</dbReference>
<feature type="transmembrane region" description="Helical" evidence="12">
    <location>
        <begin position="86"/>
        <end position="110"/>
    </location>
</feature>
<dbReference type="EMBL" id="CP029426">
    <property type="protein sequence ID" value="AWM03441.1"/>
    <property type="molecule type" value="Genomic_DNA"/>
</dbReference>
<dbReference type="GO" id="GO:0005886">
    <property type="term" value="C:plasma membrane"/>
    <property type="evidence" value="ECO:0007669"/>
    <property type="project" value="UniProtKB-SubCell"/>
</dbReference>
<dbReference type="InterPro" id="IPR035906">
    <property type="entry name" value="MetI-like_sf"/>
</dbReference>
<dbReference type="Gene3D" id="1.10.3720.10">
    <property type="entry name" value="MetI-like"/>
    <property type="match status" value="1"/>
</dbReference>
<dbReference type="SUPFAM" id="SSF161098">
    <property type="entry name" value="MetI-like"/>
    <property type="match status" value="1"/>
</dbReference>
<dbReference type="PANTHER" id="PTHR30406">
    <property type="entry name" value="SULFATE TRANSPORT SYSTEM PERMEASE PROTEIN"/>
    <property type="match status" value="1"/>
</dbReference>
<keyword evidence="7 12" id="KW-1133">Transmembrane helix</keyword>
<dbReference type="PANTHER" id="PTHR30406:SF1">
    <property type="entry name" value="SULFATE TRANSPORT SYSTEM PERMEASE PROTEIN CYSW"/>
    <property type="match status" value="1"/>
</dbReference>
<dbReference type="Pfam" id="PF00528">
    <property type="entry name" value="BPD_transp_1"/>
    <property type="match status" value="1"/>
</dbReference>
<accession>A0A2U8Q0M6</accession>
<feature type="transmembrane region" description="Helical" evidence="12">
    <location>
        <begin position="130"/>
        <end position="149"/>
    </location>
</feature>
<gene>
    <name evidence="14" type="primary">cysW</name>
    <name evidence="14" type="ORF">CIT40_27675</name>
</gene>
<feature type="transmembrane region" description="Helical" evidence="12">
    <location>
        <begin position="161"/>
        <end position="184"/>
    </location>
</feature>
<dbReference type="PROSITE" id="PS50928">
    <property type="entry name" value="ABC_TM1"/>
    <property type="match status" value="1"/>
</dbReference>
<comment type="subunit">
    <text evidence="2">The complex is composed of two ATP-binding proteins (CysA), two transmembrane proteins (CysT and CysW) and a solute-binding protein (CysP).</text>
</comment>
<dbReference type="InterPro" id="IPR005667">
    <property type="entry name" value="Sulph_transpt2"/>
</dbReference>
<keyword evidence="4" id="KW-1003">Cell membrane</keyword>
<feature type="domain" description="ABC transmembrane type-1" evidence="13">
    <location>
        <begin position="84"/>
        <end position="285"/>
    </location>
</feature>
<evidence type="ECO:0000256" key="5">
    <source>
        <dbReference type="ARBA" id="ARBA00022519"/>
    </source>
</evidence>
<evidence type="ECO:0000256" key="6">
    <source>
        <dbReference type="ARBA" id="ARBA00022692"/>
    </source>
</evidence>
<evidence type="ECO:0000256" key="9">
    <source>
        <dbReference type="ARBA" id="ARBA00023136"/>
    </source>
</evidence>
<keyword evidence="3" id="KW-0813">Transport</keyword>
<evidence type="ECO:0000256" key="11">
    <source>
        <dbReference type="ARBA" id="ARBA00067681"/>
    </source>
</evidence>
<comment type="function">
    <text evidence="10">Part of the ABC transporter complex CysAWTP (TC 3.A.1.6.1) involved in sulfate/thiosulfate import. Probably responsible for the translocation of the substrate across the membrane.</text>
</comment>
<proteinExistence type="predicted"/>
<evidence type="ECO:0000259" key="13">
    <source>
        <dbReference type="PROSITE" id="PS50928"/>
    </source>
</evidence>
<evidence type="ECO:0000256" key="7">
    <source>
        <dbReference type="ARBA" id="ARBA00022989"/>
    </source>
</evidence>
<dbReference type="CDD" id="cd06261">
    <property type="entry name" value="TM_PBP2"/>
    <property type="match status" value="1"/>
</dbReference>
<comment type="subcellular location">
    <subcellularLocation>
        <location evidence="1">Cell inner membrane</location>
        <topology evidence="1">Multi-pass membrane protein</topology>
    </subcellularLocation>
</comment>
<dbReference type="OrthoDB" id="9774448at2"/>
<evidence type="ECO:0000256" key="12">
    <source>
        <dbReference type="SAM" id="Phobius"/>
    </source>
</evidence>
<keyword evidence="9 12" id="KW-0472">Membrane</keyword>